<dbReference type="Pfam" id="PF00293">
    <property type="entry name" value="NUDIX"/>
    <property type="match status" value="1"/>
</dbReference>
<feature type="domain" description="Nudix hydrolase" evidence="1">
    <location>
        <begin position="22"/>
        <end position="161"/>
    </location>
</feature>
<sequence>MTEEPLSLELEDAELPFEYIDHDRPIARAIVIDAHAYFYFLRVQRTDVFGNAVTIETSGGGIEPGETPTEAVMCEVREELGAEIEILGEIGLVSDCYNRIHRHNINHYYLCQALSFGETNLTELERTRFNLSTLKLTYAQAVAEYRRCEDSKLGRLIAARELPMLERAWGMLGKLGY</sequence>
<proteinExistence type="predicted"/>
<dbReference type="Gene3D" id="3.90.79.10">
    <property type="entry name" value="Nucleoside Triphosphate Pyrophosphohydrolase"/>
    <property type="match status" value="1"/>
</dbReference>
<name>A0A8B3RHJ4_BIFAN</name>
<reference evidence="2 3" key="1">
    <citation type="journal article" date="2019" name="Appl. Environ. Microbiol.">
        <title>Dissecting the evolutionary development of the Bifidobacterium animalis species through comparative genomics analyses.</title>
        <authorList>
            <person name="Lugli G.A."/>
            <person name="Mancino W."/>
            <person name="Milani C."/>
            <person name="Duranti S."/>
            <person name="Mancabelli L."/>
            <person name="Napoli S."/>
            <person name="Mangifesta M."/>
            <person name="Viappiani A."/>
            <person name="Anzalone R."/>
            <person name="Longhi G."/>
            <person name="van Sinderen D."/>
            <person name="Ventura M."/>
            <person name="Turroni F."/>
        </authorList>
    </citation>
    <scope>NUCLEOTIDE SEQUENCE [LARGE SCALE GENOMIC DNA]</scope>
    <source>
        <strain evidence="2 3">2011B</strain>
    </source>
</reference>
<comment type="caution">
    <text evidence="2">The sequence shown here is derived from an EMBL/GenBank/DDBJ whole genome shotgun (WGS) entry which is preliminary data.</text>
</comment>
<dbReference type="InterPro" id="IPR015797">
    <property type="entry name" value="NUDIX_hydrolase-like_dom_sf"/>
</dbReference>
<dbReference type="RefSeq" id="WP_130077445.1">
    <property type="nucleotide sequence ID" value="NZ_RSCO01000023.1"/>
</dbReference>
<dbReference type="EMBL" id="RSCO01000023">
    <property type="protein sequence ID" value="RYM95134.1"/>
    <property type="molecule type" value="Genomic_DNA"/>
</dbReference>
<evidence type="ECO:0000313" key="2">
    <source>
        <dbReference type="EMBL" id="RYM95134.1"/>
    </source>
</evidence>
<accession>A0A8B3RHJ4</accession>
<dbReference type="Proteomes" id="UP000293613">
    <property type="component" value="Unassembled WGS sequence"/>
</dbReference>
<protein>
    <submittedName>
        <fullName evidence="2">DNA mismatch repair protein MutT</fullName>
    </submittedName>
</protein>
<gene>
    <name evidence="2" type="ORF">PG2011B_0906</name>
</gene>
<dbReference type="PROSITE" id="PS51462">
    <property type="entry name" value="NUDIX"/>
    <property type="match status" value="1"/>
</dbReference>
<organism evidence="2 3">
    <name type="scientific">Bifidobacterium animalis subsp. lactis</name>
    <name type="common">Bifidobacterium lactis</name>
    <dbReference type="NCBI Taxonomy" id="302911"/>
    <lineage>
        <taxon>Bacteria</taxon>
        <taxon>Bacillati</taxon>
        <taxon>Actinomycetota</taxon>
        <taxon>Actinomycetes</taxon>
        <taxon>Bifidobacteriales</taxon>
        <taxon>Bifidobacteriaceae</taxon>
        <taxon>Bifidobacterium</taxon>
    </lineage>
</organism>
<dbReference type="InterPro" id="IPR000086">
    <property type="entry name" value="NUDIX_hydrolase_dom"/>
</dbReference>
<dbReference type="AlphaFoldDB" id="A0A8B3RHJ4"/>
<dbReference type="SUPFAM" id="SSF55811">
    <property type="entry name" value="Nudix"/>
    <property type="match status" value="1"/>
</dbReference>
<evidence type="ECO:0000259" key="1">
    <source>
        <dbReference type="PROSITE" id="PS51462"/>
    </source>
</evidence>
<evidence type="ECO:0000313" key="3">
    <source>
        <dbReference type="Proteomes" id="UP000293613"/>
    </source>
</evidence>